<evidence type="ECO:0000256" key="2">
    <source>
        <dbReference type="ARBA" id="ARBA00023657"/>
    </source>
</evidence>
<reference evidence="3" key="1">
    <citation type="thesis" date="2020" institute="ProQuest LLC" country="789 East Eisenhower Parkway, Ann Arbor, MI, USA">
        <title>Comparative Genomics and Chromosome Evolution.</title>
        <authorList>
            <person name="Mudd A.B."/>
        </authorList>
    </citation>
    <scope>NUCLEOTIDE SEQUENCE</scope>
    <source>
        <strain evidence="3">1538</strain>
        <tissue evidence="3">Blood</tissue>
    </source>
</reference>
<evidence type="ECO:0000256" key="1">
    <source>
        <dbReference type="ARBA" id="ARBA00023451"/>
    </source>
</evidence>
<organism evidence="3 4">
    <name type="scientific">Pyxicephalus adspersus</name>
    <name type="common">African bullfrog</name>
    <dbReference type="NCBI Taxonomy" id="30357"/>
    <lineage>
        <taxon>Eukaryota</taxon>
        <taxon>Metazoa</taxon>
        <taxon>Chordata</taxon>
        <taxon>Craniata</taxon>
        <taxon>Vertebrata</taxon>
        <taxon>Euteleostomi</taxon>
        <taxon>Amphibia</taxon>
        <taxon>Batrachia</taxon>
        <taxon>Anura</taxon>
        <taxon>Neobatrachia</taxon>
        <taxon>Ranoidea</taxon>
        <taxon>Pyxicephalidae</taxon>
        <taxon>Pyxicephalinae</taxon>
        <taxon>Pyxicephalus</taxon>
    </lineage>
</organism>
<sequence>MENPGELGADVMVFAGSSERDVLCSKIFWSSLTLQPPLESRLVSGNMKQRLRPAGEPGLRKNYTQQQLEDLKTDYFLLEAQREQDIEQRARYQQKAKRREEIMALLKRQREERIQKELVSLGHRQTIVAEEPRICSPSTDLLEDIQAVKLLE</sequence>
<comment type="similarity">
    <text evidence="1">Belongs to the HOATZ family.</text>
</comment>
<comment type="caution">
    <text evidence="3">The sequence shown here is derived from an EMBL/GenBank/DDBJ whole genome shotgun (WGS) entry which is preliminary data.</text>
</comment>
<dbReference type="PANTHER" id="PTHR47231:SF1">
    <property type="entry name" value="CILIA- AND FLAGELLA-ASSOCIATED PROTEIN HOATZ"/>
    <property type="match status" value="1"/>
</dbReference>
<dbReference type="PANTHER" id="PTHR47231">
    <property type="entry name" value="UPF0722 PROTEIN C11ORF88"/>
    <property type="match status" value="1"/>
</dbReference>
<dbReference type="InterPro" id="IPR040681">
    <property type="entry name" value="HOATZ-like"/>
</dbReference>
<keyword evidence="4" id="KW-1185">Reference proteome</keyword>
<dbReference type="GO" id="GO:0060271">
    <property type="term" value="P:cilium assembly"/>
    <property type="evidence" value="ECO:0007669"/>
    <property type="project" value="InterPro"/>
</dbReference>
<name>A0AAV2ZJK5_PYXAD</name>
<proteinExistence type="inferred from homology"/>
<evidence type="ECO:0000313" key="3">
    <source>
        <dbReference type="EMBL" id="DBA16211.1"/>
    </source>
</evidence>
<accession>A0AAV2ZJK5</accession>
<gene>
    <name evidence="3" type="ORF">GDO54_003629</name>
</gene>
<evidence type="ECO:0000313" key="4">
    <source>
        <dbReference type="Proteomes" id="UP001181693"/>
    </source>
</evidence>
<protein>
    <recommendedName>
        <fullName evidence="2">Cilia- and flagella-associated protein HOATZ</fullName>
    </recommendedName>
</protein>
<dbReference type="Proteomes" id="UP001181693">
    <property type="component" value="Unassembled WGS sequence"/>
</dbReference>
<dbReference type="EMBL" id="DYDO01000011">
    <property type="protein sequence ID" value="DBA16211.1"/>
    <property type="molecule type" value="Genomic_DNA"/>
</dbReference>
<dbReference type="AlphaFoldDB" id="A0AAV2ZJK5"/>
<dbReference type="Pfam" id="PF17664">
    <property type="entry name" value="HOATZ-like"/>
    <property type="match status" value="1"/>
</dbReference>